<organism evidence="1">
    <name type="scientific">Phage sp. ctGns7</name>
    <dbReference type="NCBI Taxonomy" id="2828003"/>
    <lineage>
        <taxon>Viruses</taxon>
    </lineage>
</organism>
<evidence type="ECO:0000313" key="1">
    <source>
        <dbReference type="EMBL" id="DAF47500.1"/>
    </source>
</evidence>
<name>A0A8S5S8X8_9VIRU</name>
<dbReference type="EMBL" id="BK032555">
    <property type="protein sequence ID" value="DAF47500.1"/>
    <property type="molecule type" value="Genomic_DNA"/>
</dbReference>
<protein>
    <submittedName>
        <fullName evidence="1">Chromatin protein</fullName>
    </submittedName>
</protein>
<proteinExistence type="predicted"/>
<accession>A0A8S5S8X8</accession>
<sequence>MKLIMDSDLTKKENLIECEDCGSVVEVSKEDWQIGEYGLKYFECPKCHKRQYHHMGIDIDENNIEYPKHFDTNDGYLETEENATNEEITELCRKAIKEFKETKQIVKMYLKNTVVTVFDNVEEKAYEVVVARKPYHTYVPYKN</sequence>
<reference evidence="1" key="1">
    <citation type="journal article" date="2021" name="Proc. Natl. Acad. Sci. U.S.A.">
        <title>A Catalog of Tens of Thousands of Viruses from Human Metagenomes Reveals Hidden Associations with Chronic Diseases.</title>
        <authorList>
            <person name="Tisza M.J."/>
            <person name="Buck C.B."/>
        </authorList>
    </citation>
    <scope>NUCLEOTIDE SEQUENCE</scope>
    <source>
        <strain evidence="1">CtGns7</strain>
    </source>
</reference>